<dbReference type="GO" id="GO:0004553">
    <property type="term" value="F:hydrolase activity, hydrolyzing O-glycosyl compounds"/>
    <property type="evidence" value="ECO:0007669"/>
    <property type="project" value="TreeGrafter"/>
</dbReference>
<evidence type="ECO:0000256" key="3">
    <source>
        <dbReference type="ARBA" id="ARBA00022679"/>
    </source>
</evidence>
<dbReference type="Pfam" id="PF03633">
    <property type="entry name" value="Glyco_hydro_65C"/>
    <property type="match status" value="1"/>
</dbReference>
<sequence length="778" mass="89945">MRKYHLKKFYQNPLYKYEPWTITEKEFKIENNHHNETIFALGNGYMGLRGTLEEDYSGPEQTTTPGTYINGVYTEEKIIYGEEAPDLPEFYQTMVNLADWTGINLYLGDEKFDMLQGKVSGYKRVLDMKEGTLTRELTWESPQGRKVKLTIKRFLSLASPHIGVIKYSFTPVNFDGTITVESSLKGDVQNYHTLRNKKPLQVIDKAFSDGMLYLVHKIKNSGIEVATAVKNVISAGSGEIETTNSLIEGDKVIKLYKIEASQGQEYTLEKYACLYHSLEIDKEDIVDKVITEVSKAAEKGWDYLFENHCQFLQNYWDDVDIKIYGDDALQQALRFNAFHLIQSTGRDGKTNIAAKGLTGEYYEGHYFWDTETYILPFYLYSKPEISKDLLMFRYYTLDEARENARRMRLDGALYPWRTINGKEASGFFMGSTVQYHIDADIAYAINLYVTATRDYDFLFNYGAEILFETARMWASRGSYIELKGNRFCINEVCGPDEYKPGVNNNCYTNYMAKLNLELALEAYRLMEKKAPDNLKKLVEKINLQDSELEAWKRAADNMYLPYNEELGIHPQDDSFLYKDPIDVDSIPEEDIPLVKNWHPLVIWRYQVIKQADVILLMLLLGDQFTTQQKKANYDFYEPKTTHDSSLSPAIYSIIASEIGYHDSAYNYFMQTARLDLDDYNKNAYQGVHTACMAGTWLALVQGFAGMRNYNGELHFSPCLPEKWDGYEFKVKFRGRQLKITVNEEGVMYKLIKGEKLSFYHGDRKLELNSGEEHNIEMG</sequence>
<dbReference type="InterPro" id="IPR017045">
    <property type="entry name" value="Malt_Pase/Glycosyl_Hdrlase"/>
</dbReference>
<dbReference type="Gene3D" id="2.70.98.40">
    <property type="entry name" value="Glycoside hydrolase, family 65, N-terminal domain"/>
    <property type="match status" value="1"/>
</dbReference>
<keyword evidence="2 9" id="KW-0328">Glycosyltransferase</keyword>
<gene>
    <name evidence="9" type="ordered locus">Hore_14560</name>
</gene>
<accession>B8CY36</accession>
<dbReference type="Pfam" id="PF03636">
    <property type="entry name" value="Glyco_hydro_65N"/>
    <property type="match status" value="1"/>
</dbReference>
<dbReference type="AlphaFoldDB" id="B8CY36"/>
<evidence type="ECO:0000256" key="1">
    <source>
        <dbReference type="ARBA" id="ARBA00006768"/>
    </source>
</evidence>
<dbReference type="FunFam" id="2.60.420.10:FF:000001">
    <property type="entry name" value="Family 65 glycosyl hydrolase"/>
    <property type="match status" value="1"/>
</dbReference>
<dbReference type="GO" id="GO:0005993">
    <property type="term" value="P:trehalose catabolic process"/>
    <property type="evidence" value="ECO:0007669"/>
    <property type="project" value="UniProtKB-ARBA"/>
</dbReference>
<feature type="domain" description="Glycoside hydrolase family 65 C-terminal" evidence="7">
    <location>
        <begin position="706"/>
        <end position="767"/>
    </location>
</feature>
<dbReference type="Proteomes" id="UP000000719">
    <property type="component" value="Chromosome"/>
</dbReference>
<dbReference type="Gene3D" id="2.60.420.10">
    <property type="entry name" value="Maltose phosphorylase, domain 3"/>
    <property type="match status" value="1"/>
</dbReference>
<evidence type="ECO:0000259" key="7">
    <source>
        <dbReference type="Pfam" id="PF03633"/>
    </source>
</evidence>
<evidence type="ECO:0000256" key="4">
    <source>
        <dbReference type="PIRSR" id="PIRSR036289-50"/>
    </source>
</evidence>
<feature type="binding site" evidence="5">
    <location>
        <begin position="609"/>
        <end position="610"/>
    </location>
    <ligand>
        <name>substrate</name>
    </ligand>
</feature>
<name>B8CY36_HALOH</name>
<keyword evidence="3 9" id="KW-0808">Transferase</keyword>
<dbReference type="STRING" id="373903.Hore_14560"/>
<dbReference type="EMBL" id="CP001098">
    <property type="protein sequence ID" value="ACL70205.1"/>
    <property type="molecule type" value="Genomic_DNA"/>
</dbReference>
<dbReference type="GO" id="GO:0033831">
    <property type="term" value="F:kojibiose phosphorylase activity"/>
    <property type="evidence" value="ECO:0007669"/>
    <property type="project" value="UniProtKB-EC"/>
</dbReference>
<evidence type="ECO:0000313" key="9">
    <source>
        <dbReference type="EMBL" id="ACL70205.1"/>
    </source>
</evidence>
<reference evidence="9 10" key="1">
    <citation type="journal article" date="2009" name="PLoS ONE">
        <title>Genome analysis of the anaerobic thermohalophilic bacterium Halothermothrix orenii.</title>
        <authorList>
            <person name="Mavromatis K."/>
            <person name="Ivanova N."/>
            <person name="Anderson I."/>
            <person name="Lykidis A."/>
            <person name="Hooper S.D."/>
            <person name="Sun H."/>
            <person name="Kunin V."/>
            <person name="Lapidus A."/>
            <person name="Hugenholtz P."/>
            <person name="Patel B."/>
            <person name="Kyrpides N.C."/>
        </authorList>
    </citation>
    <scope>NUCLEOTIDE SEQUENCE [LARGE SCALE GENOMIC DNA]</scope>
    <source>
        <strain evidence="10">H 168 / OCM 544 / DSM 9562</strain>
    </source>
</reference>
<dbReference type="RefSeq" id="WP_012636388.1">
    <property type="nucleotide sequence ID" value="NC_011899.1"/>
</dbReference>
<dbReference type="OrthoDB" id="9758855at2"/>
<dbReference type="EC" id="2.4.1.230" evidence="9"/>
<dbReference type="Pfam" id="PF03632">
    <property type="entry name" value="Glyco_hydro_65m"/>
    <property type="match status" value="1"/>
</dbReference>
<dbReference type="InterPro" id="IPR005194">
    <property type="entry name" value="Glyco_hydro_65_C"/>
</dbReference>
<dbReference type="GO" id="GO:0047656">
    <property type="term" value="F:alpha,alpha-trehalose phosphorylase activity"/>
    <property type="evidence" value="ECO:0007669"/>
    <property type="project" value="UniProtKB-ARBA"/>
</dbReference>
<dbReference type="SUPFAM" id="SSF48208">
    <property type="entry name" value="Six-hairpin glycosidases"/>
    <property type="match status" value="1"/>
</dbReference>
<dbReference type="InterPro" id="IPR012341">
    <property type="entry name" value="6hp_glycosidase-like_sf"/>
</dbReference>
<feature type="domain" description="Glycoside hydrolase family 65 N-terminal" evidence="8">
    <location>
        <begin position="23"/>
        <end position="277"/>
    </location>
</feature>
<protein>
    <submittedName>
        <fullName evidence="9">Kojibiose phosphorylase</fullName>
        <ecNumber evidence="9">2.4.1.230</ecNumber>
    </submittedName>
</protein>
<dbReference type="GO" id="GO:0030246">
    <property type="term" value="F:carbohydrate binding"/>
    <property type="evidence" value="ECO:0007669"/>
    <property type="project" value="InterPro"/>
</dbReference>
<dbReference type="HOGENOM" id="CLU_006285_2_2_9"/>
<dbReference type="InterPro" id="IPR005196">
    <property type="entry name" value="Glyco_hydro_65_N"/>
</dbReference>
<feature type="binding site" evidence="5">
    <location>
        <begin position="368"/>
        <end position="369"/>
    </location>
    <ligand>
        <name>substrate</name>
    </ligand>
</feature>
<evidence type="ECO:0000256" key="2">
    <source>
        <dbReference type="ARBA" id="ARBA00022676"/>
    </source>
</evidence>
<feature type="domain" description="Glycoside hydrolase family 65 central catalytic" evidence="6">
    <location>
        <begin position="334"/>
        <end position="696"/>
    </location>
</feature>
<dbReference type="InterPro" id="IPR008928">
    <property type="entry name" value="6-hairpin_glycosidase_sf"/>
</dbReference>
<dbReference type="InterPro" id="IPR005195">
    <property type="entry name" value="Glyco_hydro_65_M"/>
</dbReference>
<dbReference type="CAZy" id="GH65">
    <property type="family name" value="Glycoside Hydrolase Family 65"/>
</dbReference>
<dbReference type="KEGG" id="hor:Hore_14560"/>
<organism evidence="9 10">
    <name type="scientific">Halothermothrix orenii (strain H 168 / OCM 544 / DSM 9562)</name>
    <dbReference type="NCBI Taxonomy" id="373903"/>
    <lineage>
        <taxon>Bacteria</taxon>
        <taxon>Bacillati</taxon>
        <taxon>Bacillota</taxon>
        <taxon>Clostridia</taxon>
        <taxon>Halanaerobiales</taxon>
        <taxon>Halothermotrichaceae</taxon>
        <taxon>Halothermothrix</taxon>
    </lineage>
</organism>
<comment type="similarity">
    <text evidence="1">Belongs to the glycosyl hydrolase 65 family.</text>
</comment>
<dbReference type="InterPro" id="IPR037018">
    <property type="entry name" value="GH65_N"/>
</dbReference>
<evidence type="ECO:0000313" key="10">
    <source>
        <dbReference type="Proteomes" id="UP000000719"/>
    </source>
</evidence>
<keyword evidence="10" id="KW-1185">Reference proteome</keyword>
<evidence type="ECO:0000259" key="6">
    <source>
        <dbReference type="Pfam" id="PF03632"/>
    </source>
</evidence>
<proteinExistence type="inferred from homology"/>
<dbReference type="SUPFAM" id="SSF74650">
    <property type="entry name" value="Galactose mutarotase-like"/>
    <property type="match status" value="1"/>
</dbReference>
<dbReference type="PANTHER" id="PTHR11051">
    <property type="entry name" value="GLYCOSYL HYDROLASE-RELATED"/>
    <property type="match status" value="1"/>
</dbReference>
<dbReference type="Gene3D" id="1.50.10.10">
    <property type="match status" value="1"/>
</dbReference>
<dbReference type="PANTHER" id="PTHR11051:SF14">
    <property type="entry name" value="MALTOSE PHOSPHORYLASE"/>
    <property type="match status" value="1"/>
</dbReference>
<evidence type="ECO:0000256" key="5">
    <source>
        <dbReference type="PIRSR" id="PIRSR036289-51"/>
    </source>
</evidence>
<evidence type="ECO:0000259" key="8">
    <source>
        <dbReference type="Pfam" id="PF03636"/>
    </source>
</evidence>
<dbReference type="PIRSF" id="PIRSF036289">
    <property type="entry name" value="Glycosyl_hydrolase_malt_phosph"/>
    <property type="match status" value="1"/>
</dbReference>
<dbReference type="eggNOG" id="COG1554">
    <property type="taxonomic scope" value="Bacteria"/>
</dbReference>
<dbReference type="InterPro" id="IPR011013">
    <property type="entry name" value="Gal_mutarotase_sf_dom"/>
</dbReference>
<feature type="active site" description="Proton donor" evidence="4">
    <location>
        <position position="497"/>
    </location>
</feature>